<gene>
    <name evidence="1" type="ORF">O181_109590</name>
</gene>
<reference evidence="1" key="1">
    <citation type="submission" date="2021-03" db="EMBL/GenBank/DDBJ databases">
        <title>Draft genome sequence of rust myrtle Austropuccinia psidii MF-1, a brazilian biotype.</title>
        <authorList>
            <person name="Quecine M.C."/>
            <person name="Pachon D.M.R."/>
            <person name="Bonatelli M.L."/>
            <person name="Correr F.H."/>
            <person name="Franceschini L.M."/>
            <person name="Leite T.F."/>
            <person name="Margarido G.R.A."/>
            <person name="Almeida C.A."/>
            <person name="Ferrarezi J.A."/>
            <person name="Labate C.A."/>
        </authorList>
    </citation>
    <scope>NUCLEOTIDE SEQUENCE</scope>
    <source>
        <strain evidence="1">MF-1</strain>
    </source>
</reference>
<sequence>MVTFSGPNYVIQNQFPNPSPISKEDSLAIQSGNSLVATRRPFEDPNYLVLQELGCQFSSGLFQGQFSEFINYFNHFQGIKYSEFLGQLNWSIQVVIKHPVCPWPNWANPYSTVGRQSHSSILKMAGTVLAKLDNTAG</sequence>
<accession>A0A9Q3JYR1</accession>
<organism evidence="1 2">
    <name type="scientific">Austropuccinia psidii MF-1</name>
    <dbReference type="NCBI Taxonomy" id="1389203"/>
    <lineage>
        <taxon>Eukaryota</taxon>
        <taxon>Fungi</taxon>
        <taxon>Dikarya</taxon>
        <taxon>Basidiomycota</taxon>
        <taxon>Pucciniomycotina</taxon>
        <taxon>Pucciniomycetes</taxon>
        <taxon>Pucciniales</taxon>
        <taxon>Sphaerophragmiaceae</taxon>
        <taxon>Austropuccinia</taxon>
    </lineage>
</organism>
<dbReference type="EMBL" id="AVOT02085167">
    <property type="protein sequence ID" value="MBW0569875.1"/>
    <property type="molecule type" value="Genomic_DNA"/>
</dbReference>
<dbReference type="Proteomes" id="UP000765509">
    <property type="component" value="Unassembled WGS sequence"/>
</dbReference>
<evidence type="ECO:0000313" key="2">
    <source>
        <dbReference type="Proteomes" id="UP000765509"/>
    </source>
</evidence>
<proteinExistence type="predicted"/>
<evidence type="ECO:0000313" key="1">
    <source>
        <dbReference type="EMBL" id="MBW0569875.1"/>
    </source>
</evidence>
<name>A0A9Q3JYR1_9BASI</name>
<dbReference type="AlphaFoldDB" id="A0A9Q3JYR1"/>
<comment type="caution">
    <text evidence="1">The sequence shown here is derived from an EMBL/GenBank/DDBJ whole genome shotgun (WGS) entry which is preliminary data.</text>
</comment>
<keyword evidence="2" id="KW-1185">Reference proteome</keyword>
<protein>
    <submittedName>
        <fullName evidence="1">Uncharacterized protein</fullName>
    </submittedName>
</protein>